<reference evidence="1" key="2">
    <citation type="journal article" date="2022" name="New Phytol.">
        <title>Evolutionary transition to the ectomycorrhizal habit in the genomes of a hyperdiverse lineage of mushroom-forming fungi.</title>
        <authorList>
            <person name="Looney B."/>
            <person name="Miyauchi S."/>
            <person name="Morin E."/>
            <person name="Drula E."/>
            <person name="Courty P.E."/>
            <person name="Kohler A."/>
            <person name="Kuo A."/>
            <person name="LaButti K."/>
            <person name="Pangilinan J."/>
            <person name="Lipzen A."/>
            <person name="Riley R."/>
            <person name="Andreopoulos W."/>
            <person name="He G."/>
            <person name="Johnson J."/>
            <person name="Nolan M."/>
            <person name="Tritt A."/>
            <person name="Barry K.W."/>
            <person name="Grigoriev I.V."/>
            <person name="Nagy L.G."/>
            <person name="Hibbett D."/>
            <person name="Henrissat B."/>
            <person name="Matheny P.B."/>
            <person name="Labbe J."/>
            <person name="Martin F.M."/>
        </authorList>
    </citation>
    <scope>NUCLEOTIDE SEQUENCE</scope>
    <source>
        <strain evidence="1">FP105234-sp</strain>
    </source>
</reference>
<proteinExistence type="predicted"/>
<sequence>MEPEPMNPEDDEDDAVYENFDPDFVELSVVERQQIVSERLQLMDLFGIESWEPSRSMYPPQTLSPHDKEELSFLRSLAIFVVGNSSQDQLAVTRLRTTEGPLFLFAMNRDSKKEDRDRVDSFFSLIQKERSYLPYMQFALERSSEVIEERIQKLQRVIAQEMSAVSDFLEHFACPGFDVVALADRLRGSEYPLVDIIGTFHGSDFPATYTGILRSLQALITAFTPSPDSLAAITMSAALLELMVDTLTAELPAAMRNLRFVLSSVARYGLGTSILIKLQAQFVPGGQVSTSWEHRLPYLELPPPLITIRSPLAVADSFEFDLMGSLLSSRPPPLRPSVKTKTSIKPILHAEIRLVSFWHEHSPRKTLIDLGRLRIGSSSDTCACCEVWLRAASRSMGLGLIAQSSGRFHGDWAISGMAMPTLLRACDDNVQKLVLDTLTADWMSSDDMRLWSEAEDTLTETGSDFAQGA</sequence>
<evidence type="ECO:0000313" key="2">
    <source>
        <dbReference type="Proteomes" id="UP000814033"/>
    </source>
</evidence>
<keyword evidence="2" id="KW-1185">Reference proteome</keyword>
<dbReference type="Proteomes" id="UP000814033">
    <property type="component" value="Unassembled WGS sequence"/>
</dbReference>
<evidence type="ECO:0000313" key="1">
    <source>
        <dbReference type="EMBL" id="KAI0040489.1"/>
    </source>
</evidence>
<protein>
    <submittedName>
        <fullName evidence="1">Uncharacterized protein</fullName>
    </submittedName>
</protein>
<dbReference type="EMBL" id="MU276192">
    <property type="protein sequence ID" value="KAI0040489.1"/>
    <property type="molecule type" value="Genomic_DNA"/>
</dbReference>
<reference evidence="1" key="1">
    <citation type="submission" date="2021-02" db="EMBL/GenBank/DDBJ databases">
        <authorList>
            <consortium name="DOE Joint Genome Institute"/>
            <person name="Ahrendt S."/>
            <person name="Looney B.P."/>
            <person name="Miyauchi S."/>
            <person name="Morin E."/>
            <person name="Drula E."/>
            <person name="Courty P.E."/>
            <person name="Chicoki N."/>
            <person name="Fauchery L."/>
            <person name="Kohler A."/>
            <person name="Kuo A."/>
            <person name="Labutti K."/>
            <person name="Pangilinan J."/>
            <person name="Lipzen A."/>
            <person name="Riley R."/>
            <person name="Andreopoulos W."/>
            <person name="He G."/>
            <person name="Johnson J."/>
            <person name="Barry K.W."/>
            <person name="Grigoriev I.V."/>
            <person name="Nagy L."/>
            <person name="Hibbett D."/>
            <person name="Henrissat B."/>
            <person name="Matheny P.B."/>
            <person name="Labbe J."/>
            <person name="Martin F."/>
        </authorList>
    </citation>
    <scope>NUCLEOTIDE SEQUENCE</scope>
    <source>
        <strain evidence="1">FP105234-sp</strain>
    </source>
</reference>
<organism evidence="1 2">
    <name type="scientific">Auriscalpium vulgare</name>
    <dbReference type="NCBI Taxonomy" id="40419"/>
    <lineage>
        <taxon>Eukaryota</taxon>
        <taxon>Fungi</taxon>
        <taxon>Dikarya</taxon>
        <taxon>Basidiomycota</taxon>
        <taxon>Agaricomycotina</taxon>
        <taxon>Agaricomycetes</taxon>
        <taxon>Russulales</taxon>
        <taxon>Auriscalpiaceae</taxon>
        <taxon>Auriscalpium</taxon>
    </lineage>
</organism>
<comment type="caution">
    <text evidence="1">The sequence shown here is derived from an EMBL/GenBank/DDBJ whole genome shotgun (WGS) entry which is preliminary data.</text>
</comment>
<accession>A0ACB8R8Q8</accession>
<name>A0ACB8R8Q8_9AGAM</name>
<gene>
    <name evidence="1" type="ORF">FA95DRAFT_1611764</name>
</gene>